<dbReference type="InterPro" id="IPR007207">
    <property type="entry name" value="Not_N"/>
</dbReference>
<proteinExistence type="inferred from homology"/>
<dbReference type="OrthoDB" id="293823at2759"/>
<comment type="subcellular location">
    <subcellularLocation>
        <location evidence="2">Cytoplasm</location>
    </subcellularLocation>
    <subcellularLocation>
        <location evidence="1">Nucleus</location>
    </subcellularLocation>
</comment>
<protein>
    <recommendedName>
        <fullName evidence="11">CCR4-Not complex component Not N-terminal domain-containing protein</fullName>
    </recommendedName>
</protein>
<feature type="compositionally biased region" description="Low complexity" evidence="10">
    <location>
        <begin position="254"/>
        <end position="269"/>
    </location>
</feature>
<keyword evidence="4" id="KW-0963">Cytoplasm</keyword>
<sequence>MAQRKLQSEIEKTFKRVSEGLNTFEDIYSKLQPNSTSTNLKEKYEADLKREIKKLQRYRDQIKTWGSSSEIKDKKALSEHRRQIEHAMERFKALEKEMKTKAFSKEGLASTRVDPRAQAKNDTIKWISEAVERLTFQNEKLDADLELLQTKKGRQVIEQKEALLERIRQYQYHINILERLQRQIDNNTVNPEDVDRIREDVMYYVDNSEYVDGGDPDDVPYDSVPYDSIISIDDDEFFPQSEDDLPTGGSSHRASVSGSPATSAASTPAPGGGPGDESDEHSDSSSADESATPHPEEPAQSQLKATSPAAGKGAAATPQGTAASSRASTPPTQPEPNAGQPADELGAPTPEHFEGASLAPVAH</sequence>
<dbReference type="PANTHER" id="PTHR23326">
    <property type="entry name" value="CCR4 NOT-RELATED"/>
    <property type="match status" value="1"/>
</dbReference>
<dbReference type="STRING" id="691883.A0A058ZB67"/>
<dbReference type="GeneID" id="20526853"/>
<keyword evidence="8" id="KW-0539">Nucleus</keyword>
<evidence type="ECO:0000313" key="12">
    <source>
        <dbReference type="EMBL" id="KCV71176.1"/>
    </source>
</evidence>
<feature type="compositionally biased region" description="Low complexity" evidence="10">
    <location>
        <begin position="304"/>
        <end position="325"/>
    </location>
</feature>
<evidence type="ECO:0000256" key="2">
    <source>
        <dbReference type="ARBA" id="ARBA00004496"/>
    </source>
</evidence>
<gene>
    <name evidence="12" type="ORF">H696_02128</name>
</gene>
<dbReference type="AlphaFoldDB" id="A0A058ZB67"/>
<keyword evidence="9" id="KW-0175">Coiled coil</keyword>
<evidence type="ECO:0000256" key="8">
    <source>
        <dbReference type="ARBA" id="ARBA00023242"/>
    </source>
</evidence>
<evidence type="ECO:0000256" key="9">
    <source>
        <dbReference type="SAM" id="Coils"/>
    </source>
</evidence>
<dbReference type="GO" id="GO:0030015">
    <property type="term" value="C:CCR4-NOT core complex"/>
    <property type="evidence" value="ECO:0007669"/>
    <property type="project" value="InterPro"/>
</dbReference>
<evidence type="ECO:0000259" key="11">
    <source>
        <dbReference type="Pfam" id="PF04065"/>
    </source>
</evidence>
<reference evidence="12" key="1">
    <citation type="submission" date="2013-04" db="EMBL/GenBank/DDBJ databases">
        <title>The Genome Sequence of Fonticula alba ATCC 38817.</title>
        <authorList>
            <consortium name="The Broad Institute Genomics Platform"/>
            <person name="Russ C."/>
            <person name="Cuomo C."/>
            <person name="Burger G."/>
            <person name="Gray M.W."/>
            <person name="Holland P.W.H."/>
            <person name="King N."/>
            <person name="Lang F.B.F."/>
            <person name="Roger A.J."/>
            <person name="Ruiz-Trillo I."/>
            <person name="Brown M."/>
            <person name="Walker B."/>
            <person name="Young S."/>
            <person name="Zeng Q."/>
            <person name="Gargeya S."/>
            <person name="Fitzgerald M."/>
            <person name="Haas B."/>
            <person name="Abouelleil A."/>
            <person name="Allen A.W."/>
            <person name="Alvarado L."/>
            <person name="Arachchi H.M."/>
            <person name="Berlin A.M."/>
            <person name="Chapman S.B."/>
            <person name="Gainer-Dewar J."/>
            <person name="Goldberg J."/>
            <person name="Griggs A."/>
            <person name="Gujja S."/>
            <person name="Hansen M."/>
            <person name="Howarth C."/>
            <person name="Imamovic A."/>
            <person name="Ireland A."/>
            <person name="Larimer J."/>
            <person name="McCowan C."/>
            <person name="Murphy C."/>
            <person name="Pearson M."/>
            <person name="Poon T.W."/>
            <person name="Priest M."/>
            <person name="Roberts A."/>
            <person name="Saif S."/>
            <person name="Shea T."/>
            <person name="Sisk P."/>
            <person name="Sykes S."/>
            <person name="Wortman J."/>
            <person name="Nusbaum C."/>
            <person name="Birren B."/>
        </authorList>
    </citation>
    <scope>NUCLEOTIDE SEQUENCE [LARGE SCALE GENOMIC DNA]</scope>
    <source>
        <strain evidence="12">ATCC 38817</strain>
    </source>
</reference>
<feature type="domain" description="CCR4-Not complex component Not N-terminal" evidence="11">
    <location>
        <begin position="3"/>
        <end position="222"/>
    </location>
</feature>
<keyword evidence="13" id="KW-1185">Reference proteome</keyword>
<name>A0A058ZB67_FONAL</name>
<feature type="coiled-coil region" evidence="9">
    <location>
        <begin position="41"/>
        <end position="97"/>
    </location>
</feature>
<dbReference type="Proteomes" id="UP000030693">
    <property type="component" value="Unassembled WGS sequence"/>
</dbReference>
<dbReference type="GO" id="GO:0005737">
    <property type="term" value="C:cytoplasm"/>
    <property type="evidence" value="ECO:0007669"/>
    <property type="project" value="UniProtKB-SubCell"/>
</dbReference>
<evidence type="ECO:0000313" key="13">
    <source>
        <dbReference type="Proteomes" id="UP000030693"/>
    </source>
</evidence>
<dbReference type="GO" id="GO:0006355">
    <property type="term" value="P:regulation of DNA-templated transcription"/>
    <property type="evidence" value="ECO:0007669"/>
    <property type="project" value="InterPro"/>
</dbReference>
<organism evidence="12">
    <name type="scientific">Fonticula alba</name>
    <name type="common">Slime mold</name>
    <dbReference type="NCBI Taxonomy" id="691883"/>
    <lineage>
        <taxon>Eukaryota</taxon>
        <taxon>Rotosphaerida</taxon>
        <taxon>Fonticulaceae</taxon>
        <taxon>Fonticula</taxon>
    </lineage>
</organism>
<dbReference type="InterPro" id="IPR040168">
    <property type="entry name" value="Not2/3/5"/>
</dbReference>
<evidence type="ECO:0000256" key="3">
    <source>
        <dbReference type="ARBA" id="ARBA00007682"/>
    </source>
</evidence>
<keyword evidence="6" id="KW-0805">Transcription regulation</keyword>
<evidence type="ECO:0000256" key="5">
    <source>
        <dbReference type="ARBA" id="ARBA00022491"/>
    </source>
</evidence>
<dbReference type="PIRSF" id="PIRSF005290">
    <property type="entry name" value="NOT_su_3_5"/>
    <property type="match status" value="1"/>
</dbReference>
<evidence type="ECO:0000256" key="10">
    <source>
        <dbReference type="SAM" id="MobiDB-lite"/>
    </source>
</evidence>
<dbReference type="GO" id="GO:0005634">
    <property type="term" value="C:nucleus"/>
    <property type="evidence" value="ECO:0007669"/>
    <property type="project" value="UniProtKB-SubCell"/>
</dbReference>
<dbReference type="InterPro" id="IPR012270">
    <property type="entry name" value="CCR4-NOT_su3/5"/>
</dbReference>
<dbReference type="EMBL" id="KB932203">
    <property type="protein sequence ID" value="KCV71176.1"/>
    <property type="molecule type" value="Genomic_DNA"/>
</dbReference>
<comment type="similarity">
    <text evidence="3">Belongs to the CNOT2/3/5 family.</text>
</comment>
<dbReference type="Pfam" id="PF04065">
    <property type="entry name" value="Not3"/>
    <property type="match status" value="1"/>
</dbReference>
<feature type="region of interest" description="Disordered" evidence="10">
    <location>
        <begin position="237"/>
        <end position="363"/>
    </location>
</feature>
<evidence type="ECO:0000256" key="7">
    <source>
        <dbReference type="ARBA" id="ARBA00023163"/>
    </source>
</evidence>
<keyword evidence="7" id="KW-0804">Transcription</keyword>
<accession>A0A058ZB67</accession>
<evidence type="ECO:0000256" key="6">
    <source>
        <dbReference type="ARBA" id="ARBA00023015"/>
    </source>
</evidence>
<evidence type="ECO:0000256" key="4">
    <source>
        <dbReference type="ARBA" id="ARBA00022490"/>
    </source>
</evidence>
<evidence type="ECO:0000256" key="1">
    <source>
        <dbReference type="ARBA" id="ARBA00004123"/>
    </source>
</evidence>
<dbReference type="eggNOG" id="KOG2150">
    <property type="taxonomic scope" value="Eukaryota"/>
</dbReference>
<keyword evidence="5" id="KW-0678">Repressor</keyword>
<dbReference type="RefSeq" id="XP_009494299.1">
    <property type="nucleotide sequence ID" value="XM_009496024.1"/>
</dbReference>